<feature type="transmembrane region" description="Helical" evidence="5">
    <location>
        <begin position="45"/>
        <end position="67"/>
    </location>
</feature>
<dbReference type="InterPro" id="IPR010920">
    <property type="entry name" value="LSM_dom_sf"/>
</dbReference>
<dbReference type="InterPro" id="IPR045275">
    <property type="entry name" value="MscS_archaea/bacteria_type"/>
</dbReference>
<organism evidence="7 8">
    <name type="scientific">Aquimarina rubra</name>
    <dbReference type="NCBI Taxonomy" id="1920033"/>
    <lineage>
        <taxon>Bacteria</taxon>
        <taxon>Pseudomonadati</taxon>
        <taxon>Bacteroidota</taxon>
        <taxon>Flavobacteriia</taxon>
        <taxon>Flavobacteriales</taxon>
        <taxon>Flavobacteriaceae</taxon>
        <taxon>Aquimarina</taxon>
    </lineage>
</organism>
<dbReference type="Pfam" id="PF00924">
    <property type="entry name" value="MS_channel_2nd"/>
    <property type="match status" value="1"/>
</dbReference>
<feature type="transmembrane region" description="Helical" evidence="5">
    <location>
        <begin position="73"/>
        <end position="106"/>
    </location>
</feature>
<evidence type="ECO:0000256" key="3">
    <source>
        <dbReference type="ARBA" id="ARBA00022989"/>
    </source>
</evidence>
<evidence type="ECO:0000259" key="6">
    <source>
        <dbReference type="Pfam" id="PF00924"/>
    </source>
</evidence>
<gene>
    <name evidence="7" type="ORF">ACFSR1_09250</name>
</gene>
<dbReference type="PANTHER" id="PTHR30221:SF8">
    <property type="entry name" value="SMALL-CONDUCTANCE MECHANOSENSITIVE CHANNEL"/>
    <property type="match status" value="1"/>
</dbReference>
<dbReference type="InterPro" id="IPR006685">
    <property type="entry name" value="MscS_channel_2nd"/>
</dbReference>
<dbReference type="SUPFAM" id="SSF50182">
    <property type="entry name" value="Sm-like ribonucleoproteins"/>
    <property type="match status" value="1"/>
</dbReference>
<evidence type="ECO:0000313" key="7">
    <source>
        <dbReference type="EMBL" id="MFD2562848.1"/>
    </source>
</evidence>
<comment type="caution">
    <text evidence="7">The sequence shown here is derived from an EMBL/GenBank/DDBJ whole genome shotgun (WGS) entry which is preliminary data.</text>
</comment>
<dbReference type="InterPro" id="IPR023408">
    <property type="entry name" value="MscS_beta-dom_sf"/>
</dbReference>
<keyword evidence="8" id="KW-1185">Reference proteome</keyword>
<accession>A0ABW5LD94</accession>
<keyword evidence="2 5" id="KW-0812">Transmembrane</keyword>
<dbReference type="EMBL" id="JBHULE010000019">
    <property type="protein sequence ID" value="MFD2562848.1"/>
    <property type="molecule type" value="Genomic_DNA"/>
</dbReference>
<dbReference type="RefSeq" id="WP_378291793.1">
    <property type="nucleotide sequence ID" value="NZ_JBHULE010000019.1"/>
</dbReference>
<name>A0ABW5LD94_9FLAO</name>
<evidence type="ECO:0000256" key="1">
    <source>
        <dbReference type="ARBA" id="ARBA00004370"/>
    </source>
</evidence>
<evidence type="ECO:0000256" key="2">
    <source>
        <dbReference type="ARBA" id="ARBA00022692"/>
    </source>
</evidence>
<feature type="transmembrane region" description="Helical" evidence="5">
    <location>
        <begin position="6"/>
        <end position="24"/>
    </location>
</feature>
<evidence type="ECO:0000256" key="4">
    <source>
        <dbReference type="ARBA" id="ARBA00023136"/>
    </source>
</evidence>
<dbReference type="Proteomes" id="UP001597319">
    <property type="component" value="Unassembled WGS sequence"/>
</dbReference>
<comment type="subcellular location">
    <subcellularLocation>
        <location evidence="1">Membrane</location>
    </subcellularLocation>
</comment>
<evidence type="ECO:0000313" key="8">
    <source>
        <dbReference type="Proteomes" id="UP001597319"/>
    </source>
</evidence>
<dbReference type="Gene3D" id="2.30.30.60">
    <property type="match status" value="1"/>
</dbReference>
<keyword evidence="3 5" id="KW-1133">Transmembrane helix</keyword>
<sequence length="178" mass="20401">MLHYKQELLLTLILVATIILTILITKRAIRRFSFVKAIDVNRRKIIFNLSYLAIYITGGSLLALIWGVDHRQFALFISSILAVLGVGFFAQWSILSNLTASVILFFSHPLRIGDRIRILDKDFDWTGRVKDITGFYLFMKTDDGRDITLPNALVIQKGIEILGEKSIEDEQNDEEHFD</sequence>
<protein>
    <submittedName>
        <fullName evidence="7">Mechanosensitive ion channel domain-containing protein</fullName>
    </submittedName>
</protein>
<evidence type="ECO:0000256" key="5">
    <source>
        <dbReference type="SAM" id="Phobius"/>
    </source>
</evidence>
<proteinExistence type="predicted"/>
<reference evidence="8" key="1">
    <citation type="journal article" date="2019" name="Int. J. Syst. Evol. Microbiol.">
        <title>The Global Catalogue of Microorganisms (GCM) 10K type strain sequencing project: providing services to taxonomists for standard genome sequencing and annotation.</title>
        <authorList>
            <consortium name="The Broad Institute Genomics Platform"/>
            <consortium name="The Broad Institute Genome Sequencing Center for Infectious Disease"/>
            <person name="Wu L."/>
            <person name="Ma J."/>
        </authorList>
    </citation>
    <scope>NUCLEOTIDE SEQUENCE [LARGE SCALE GENOMIC DNA]</scope>
    <source>
        <strain evidence="8">KCTC 52274</strain>
    </source>
</reference>
<keyword evidence="4 5" id="KW-0472">Membrane</keyword>
<feature type="domain" description="Mechanosensitive ion channel MscS" evidence="6">
    <location>
        <begin position="94"/>
        <end position="158"/>
    </location>
</feature>
<dbReference type="PANTHER" id="PTHR30221">
    <property type="entry name" value="SMALL-CONDUCTANCE MECHANOSENSITIVE CHANNEL"/>
    <property type="match status" value="1"/>
</dbReference>